<dbReference type="Proteomes" id="UP000236726">
    <property type="component" value="Unassembled WGS sequence"/>
</dbReference>
<keyword evidence="2" id="KW-1185">Reference proteome</keyword>
<name>A0A1H5USZ0_9FIRM</name>
<keyword evidence="1" id="KW-0282">Flagellum</keyword>
<keyword evidence="1" id="KW-0969">Cilium</keyword>
<reference evidence="1 2" key="1">
    <citation type="submission" date="2016-10" db="EMBL/GenBank/DDBJ databases">
        <authorList>
            <person name="de Groot N.N."/>
        </authorList>
    </citation>
    <scope>NUCLEOTIDE SEQUENCE [LARGE SCALE GENOMIC DNA]</scope>
    <source>
        <strain evidence="1 2">D15d</strain>
    </source>
</reference>
<proteinExistence type="predicted"/>
<protein>
    <submittedName>
        <fullName evidence="1">Flagellar FliL protein</fullName>
    </submittedName>
</protein>
<accession>A0A1H5USZ0</accession>
<evidence type="ECO:0000313" key="1">
    <source>
        <dbReference type="EMBL" id="SEF77317.1"/>
    </source>
</evidence>
<dbReference type="AlphaFoldDB" id="A0A1H5USZ0"/>
<organism evidence="1 2">
    <name type="scientific">Lachnospira multipara</name>
    <dbReference type="NCBI Taxonomy" id="28051"/>
    <lineage>
        <taxon>Bacteria</taxon>
        <taxon>Bacillati</taxon>
        <taxon>Bacillota</taxon>
        <taxon>Clostridia</taxon>
        <taxon>Lachnospirales</taxon>
        <taxon>Lachnospiraceae</taxon>
        <taxon>Lachnospira</taxon>
    </lineage>
</organism>
<evidence type="ECO:0000313" key="2">
    <source>
        <dbReference type="Proteomes" id="UP000236726"/>
    </source>
</evidence>
<gene>
    <name evidence="1" type="ORF">SAMN05216537_10838</name>
</gene>
<keyword evidence="1" id="KW-0966">Cell projection</keyword>
<dbReference type="EMBL" id="FNUL01000008">
    <property type="protein sequence ID" value="SEF77317.1"/>
    <property type="molecule type" value="Genomic_DNA"/>
</dbReference>
<sequence>MKKSMLNVIILALVLINLVLTAVLTFTLVQTNTKTNSLITHIAEIIDLDVAGGTTDSSSSSSSTDLSNIEYISVTNGEETTITVTYVGAQTHYAVLTVTIGVNKSHKDYSEKITTIKNNMTYIVNTISTLATEKYTYQTIATNTKDFQNDCLEALQDLFQTNCIYSVLVTPVVQ</sequence>